<dbReference type="GO" id="GO:0005886">
    <property type="term" value="C:plasma membrane"/>
    <property type="evidence" value="ECO:0007669"/>
    <property type="project" value="TreeGrafter"/>
</dbReference>
<keyword evidence="1" id="KW-0472">Membrane</keyword>
<dbReference type="AlphaFoldDB" id="A0A1G2APV9"/>
<name>A0A1G2APV9_9BACT</name>
<dbReference type="InterPro" id="IPR051311">
    <property type="entry name" value="DedA_domain"/>
</dbReference>
<dbReference type="EMBL" id="MHKB01000011">
    <property type="protein sequence ID" value="OGY78944.1"/>
    <property type="molecule type" value="Genomic_DNA"/>
</dbReference>
<evidence type="ECO:0008006" key="4">
    <source>
        <dbReference type="Google" id="ProtNLM"/>
    </source>
</evidence>
<sequence>MAILFEQLAFSEQISLLLIRYGLIVVFFGALFFGETVILSAAFLSAQGFWSIIFVFLLAFFATLLSDSVWYLVGKKSNTAFQKFRERYGGRLPLRFFSQHLSPPPTHALLSLLFIKFLYGTRILMLLYFGSQKVSFRYFTLLNAAGTFLWLVTILLIGWLAGRGYDALVPDLQRFQYVFLTLILTVIVIKLFLSWLGKFLLKK</sequence>
<evidence type="ECO:0000313" key="2">
    <source>
        <dbReference type="EMBL" id="OGY78944.1"/>
    </source>
</evidence>
<comment type="caution">
    <text evidence="2">The sequence shown here is derived from an EMBL/GenBank/DDBJ whole genome shotgun (WGS) entry which is preliminary data.</text>
</comment>
<keyword evidence="1" id="KW-0812">Transmembrane</keyword>
<feature type="transmembrane region" description="Helical" evidence="1">
    <location>
        <begin position="18"/>
        <end position="42"/>
    </location>
</feature>
<organism evidence="2 3">
    <name type="scientific">Candidatus Kerfeldbacteria bacterium RIFCSPHIGHO2_02_FULL_42_14</name>
    <dbReference type="NCBI Taxonomy" id="1798540"/>
    <lineage>
        <taxon>Bacteria</taxon>
        <taxon>Candidatus Kerfeldiibacteriota</taxon>
    </lineage>
</organism>
<protein>
    <recommendedName>
        <fullName evidence="4">DedA family protein</fullName>
    </recommendedName>
</protein>
<evidence type="ECO:0000256" key="1">
    <source>
        <dbReference type="SAM" id="Phobius"/>
    </source>
</evidence>
<dbReference type="STRING" id="1798540.A3B74_03575"/>
<feature type="transmembrane region" description="Helical" evidence="1">
    <location>
        <begin position="141"/>
        <end position="162"/>
    </location>
</feature>
<proteinExistence type="predicted"/>
<accession>A0A1G2APV9</accession>
<feature type="transmembrane region" description="Helical" evidence="1">
    <location>
        <begin position="49"/>
        <end position="73"/>
    </location>
</feature>
<feature type="transmembrane region" description="Helical" evidence="1">
    <location>
        <begin position="174"/>
        <end position="193"/>
    </location>
</feature>
<dbReference type="PANTHER" id="PTHR42709:SF2">
    <property type="entry name" value="INNER MEMBRANE PROTEIN YOHD"/>
    <property type="match status" value="1"/>
</dbReference>
<dbReference type="Proteomes" id="UP000177165">
    <property type="component" value="Unassembled WGS sequence"/>
</dbReference>
<keyword evidence="1" id="KW-1133">Transmembrane helix</keyword>
<reference evidence="2 3" key="1">
    <citation type="journal article" date="2016" name="Nat. Commun.">
        <title>Thousands of microbial genomes shed light on interconnected biogeochemical processes in an aquifer system.</title>
        <authorList>
            <person name="Anantharaman K."/>
            <person name="Brown C.T."/>
            <person name="Hug L.A."/>
            <person name="Sharon I."/>
            <person name="Castelle C.J."/>
            <person name="Probst A.J."/>
            <person name="Thomas B.C."/>
            <person name="Singh A."/>
            <person name="Wilkins M.J."/>
            <person name="Karaoz U."/>
            <person name="Brodie E.L."/>
            <person name="Williams K.H."/>
            <person name="Hubbard S.S."/>
            <person name="Banfield J.F."/>
        </authorList>
    </citation>
    <scope>NUCLEOTIDE SEQUENCE [LARGE SCALE GENOMIC DNA]</scope>
</reference>
<dbReference type="PANTHER" id="PTHR42709">
    <property type="entry name" value="ALKALINE PHOSPHATASE LIKE PROTEIN"/>
    <property type="match status" value="1"/>
</dbReference>
<gene>
    <name evidence="2" type="ORF">A3B74_03575</name>
</gene>
<feature type="transmembrane region" description="Helical" evidence="1">
    <location>
        <begin position="108"/>
        <end position="129"/>
    </location>
</feature>
<evidence type="ECO:0000313" key="3">
    <source>
        <dbReference type="Proteomes" id="UP000177165"/>
    </source>
</evidence>